<protein>
    <submittedName>
        <fullName evidence="1">Glucosamine-6-phosphate deaminase 1</fullName>
        <ecNumber evidence="1">3.5.99.6</ecNumber>
    </submittedName>
</protein>
<dbReference type="EC" id="3.5.99.6" evidence="1"/>
<gene>
    <name evidence="1" type="primary">nagB_2</name>
    <name evidence="1" type="ORF">ElP_60860</name>
</gene>
<dbReference type="KEGG" id="tpla:ElP_60860"/>
<dbReference type="AlphaFoldDB" id="A0A518HBD4"/>
<reference evidence="1 2" key="1">
    <citation type="submission" date="2019-02" db="EMBL/GenBank/DDBJ databases">
        <title>Deep-cultivation of Planctomycetes and their phenomic and genomic characterization uncovers novel biology.</title>
        <authorList>
            <person name="Wiegand S."/>
            <person name="Jogler M."/>
            <person name="Boedeker C."/>
            <person name="Pinto D."/>
            <person name="Vollmers J."/>
            <person name="Rivas-Marin E."/>
            <person name="Kohn T."/>
            <person name="Peeters S.H."/>
            <person name="Heuer A."/>
            <person name="Rast P."/>
            <person name="Oberbeckmann S."/>
            <person name="Bunk B."/>
            <person name="Jeske O."/>
            <person name="Meyerdierks A."/>
            <person name="Storesund J.E."/>
            <person name="Kallscheuer N."/>
            <person name="Luecker S."/>
            <person name="Lage O.M."/>
            <person name="Pohl T."/>
            <person name="Merkel B.J."/>
            <person name="Hornburger P."/>
            <person name="Mueller R.-W."/>
            <person name="Bruemmer F."/>
            <person name="Labrenz M."/>
            <person name="Spormann A.M."/>
            <person name="Op den Camp H."/>
            <person name="Overmann J."/>
            <person name="Amann R."/>
            <person name="Jetten M.S.M."/>
            <person name="Mascher T."/>
            <person name="Medema M.H."/>
            <person name="Devos D.P."/>
            <person name="Kaster A.-K."/>
            <person name="Ovreas L."/>
            <person name="Rohde M."/>
            <person name="Galperin M.Y."/>
            <person name="Jogler C."/>
        </authorList>
    </citation>
    <scope>NUCLEOTIDE SEQUENCE [LARGE SCALE GENOMIC DNA]</scope>
    <source>
        <strain evidence="1 2">ElP</strain>
    </source>
</reference>
<dbReference type="PANTHER" id="PTHR42892">
    <property type="entry name" value="GLUCOSAMINE-6-PHOSPHATE DEAMINASE-LIKE PROTEIN BT_0258-RELATED"/>
    <property type="match status" value="1"/>
</dbReference>
<proteinExistence type="predicted"/>
<dbReference type="InterPro" id="IPR037171">
    <property type="entry name" value="NagB/RpiA_transferase-like"/>
</dbReference>
<accession>A0A518HBD4</accession>
<dbReference type="SUPFAM" id="SSF100950">
    <property type="entry name" value="NagB/RpiA/CoA transferase-like"/>
    <property type="match status" value="1"/>
</dbReference>
<keyword evidence="2" id="KW-1185">Reference proteome</keyword>
<dbReference type="Gene3D" id="3.40.50.1360">
    <property type="match status" value="1"/>
</dbReference>
<keyword evidence="1" id="KW-0378">Hydrolase</keyword>
<evidence type="ECO:0000313" key="2">
    <source>
        <dbReference type="Proteomes" id="UP000317835"/>
    </source>
</evidence>
<sequence>MDLRALMAIPRGRLGEGSNVRVRVVGDAEALAVDMARAMAGVVSDRAKAGKAACLIVPVGPVGQYEHLVRMVRDEGLDLSATTFILMDEFLAGPGRWIEASDPLSFRGFVERAFFDLLPGDRAPRPGNRIVPDPEAPELVGEGIRARGGVDACFGGIGLNGHVAFNEPEPGATVPEFATRGTRVVAVAPESRAHMAVNLSCALELIPGAAVTVGMAEILGARMIRLYANRPWQRGVVRMAVHGPASASCPASLMQMHPDAEIVASDFVAEPTEVALR</sequence>
<dbReference type="GO" id="GO:0004342">
    <property type="term" value="F:glucosamine-6-phosphate deaminase activity"/>
    <property type="evidence" value="ECO:0007669"/>
    <property type="project" value="UniProtKB-EC"/>
</dbReference>
<dbReference type="PANTHER" id="PTHR42892:SF1">
    <property type="entry name" value="GLUCOSAMINE-6-PHOSPHATE ISOMERASE"/>
    <property type="match status" value="1"/>
</dbReference>
<evidence type="ECO:0000313" key="1">
    <source>
        <dbReference type="EMBL" id="QDV38137.1"/>
    </source>
</evidence>
<name>A0A518HBD4_9BACT</name>
<organism evidence="1 2">
    <name type="scientific">Tautonia plasticadhaerens</name>
    <dbReference type="NCBI Taxonomy" id="2527974"/>
    <lineage>
        <taxon>Bacteria</taxon>
        <taxon>Pseudomonadati</taxon>
        <taxon>Planctomycetota</taxon>
        <taxon>Planctomycetia</taxon>
        <taxon>Isosphaerales</taxon>
        <taxon>Isosphaeraceae</taxon>
        <taxon>Tautonia</taxon>
    </lineage>
</organism>
<dbReference type="EMBL" id="CP036426">
    <property type="protein sequence ID" value="QDV38137.1"/>
    <property type="molecule type" value="Genomic_DNA"/>
</dbReference>
<dbReference type="Proteomes" id="UP000317835">
    <property type="component" value="Chromosome"/>
</dbReference>
<dbReference type="InterPro" id="IPR052960">
    <property type="entry name" value="GlcN6P_deaminase-like"/>
</dbReference>